<sequence length="945" mass="114747">MRQKLLRTWRRLQSRLRHRKLRIGGCVKVLELVGRWTLRVAWHNWKRQHQLASVGVMLATKQNASARFDNILARLVTHRHSKDCQRHAFVRWRAFVQREMRLRRLLKHWMTTNQRIDLTRLTKQCFAAWQSVCTCQTQRMTILNRLVTRKRHLELRSALHQWRYQALKVIYHSQLQRAKQVLKRSQMANAKRVAMMVYTAWKRPCLESCFTRWRAYLQEKKRRLHTIMMQFTTTRNVRLVTSVFRMWLQYTRVKKTAVLLWQSYRRDIGYKVMACVFHTWKALILTEQRRKTLLHRLGVIVRVWQLRKWFKELQLQHHEVKSHRALMTVVLSAQSALRQQKQQHVLKTIAIMLRRRQKTYLNTIFVSWKLLWDAQRTMKRFMAVTQRRFERRRLHRMVTHWKMFVNTRKATSRLNRKLQQMRTQRALTTVFRAWTAGAQQCHDIKTFVYHRIFTSRAHHALHAAWSTWQRFVRHTSLEGERERVMLFAIESQQQRGKVDTLTTRSESLLIETMILKNRIQELRQRNLGLFCWKLASVATKTELTRAFITWKDRIAKMHMLHVVLVRLGHQKQNCLFQHWRATTIARRVHDAQQQQQQSDKQAKLAKAMLSLLAPSNSECAIKWSMLLRWKAATTSRRKSRKRTQVLFTLATKHHDKRLMHGCYAQWNARVARRKAQLSVLRLLQLRFNGNLRHEAYLKWLRWHWRLREWRRGIQLITNVLTRRQKHDLRMRWWTWRVHCRQQKALASFNGKITVLELENWNACCQSTLEQLMLLVFLNWKALVRTRQARRHERELVSQEFQSRYNALRRHFEAWHNLLKSYQTRIHPVLCTQTPWKTVTKAARLREAPEAPRVRYCRFNEYRRRVQSARWQCAQRQRTSKSMLRRERVHLAAFTMLIQSVRRQHLRVQRHALWIWFARTQAISPTLATIPFRAMPWRFPRVQFAG</sequence>
<name>K3WN21_GLOUD</name>
<dbReference type="eggNOG" id="ENOG502RBVK">
    <property type="taxonomic scope" value="Eukaryota"/>
</dbReference>
<dbReference type="AlphaFoldDB" id="K3WN21"/>
<proteinExistence type="predicted"/>
<dbReference type="VEuPathDB" id="FungiDB:PYU1_G006351"/>
<dbReference type="HOGENOM" id="CLU_311160_0_0_1"/>
<dbReference type="Proteomes" id="UP000019132">
    <property type="component" value="Unassembled WGS sequence"/>
</dbReference>
<reference evidence="1" key="3">
    <citation type="submission" date="2015-02" db="UniProtKB">
        <authorList>
            <consortium name="EnsemblProtists"/>
        </authorList>
    </citation>
    <scope>IDENTIFICATION</scope>
    <source>
        <strain evidence="1">DAOM BR144</strain>
    </source>
</reference>
<reference evidence="2" key="2">
    <citation type="submission" date="2010-04" db="EMBL/GenBank/DDBJ databases">
        <authorList>
            <person name="Buell R."/>
            <person name="Hamilton J."/>
            <person name="Hostetler J."/>
        </authorList>
    </citation>
    <scope>NUCLEOTIDE SEQUENCE [LARGE SCALE GENOMIC DNA]</scope>
    <source>
        <strain evidence="2">DAOM:BR144</strain>
    </source>
</reference>
<dbReference type="EnsemblProtists" id="PYU1_T006363">
    <property type="protein sequence ID" value="PYU1_T006363"/>
    <property type="gene ID" value="PYU1_G006351"/>
</dbReference>
<organism evidence="1 2">
    <name type="scientific">Globisporangium ultimum (strain ATCC 200006 / CBS 805.95 / DAOM BR144)</name>
    <name type="common">Pythium ultimum</name>
    <dbReference type="NCBI Taxonomy" id="431595"/>
    <lineage>
        <taxon>Eukaryota</taxon>
        <taxon>Sar</taxon>
        <taxon>Stramenopiles</taxon>
        <taxon>Oomycota</taxon>
        <taxon>Peronosporomycetes</taxon>
        <taxon>Pythiales</taxon>
        <taxon>Pythiaceae</taxon>
        <taxon>Globisporangium</taxon>
    </lineage>
</organism>
<keyword evidence="2" id="KW-1185">Reference proteome</keyword>
<evidence type="ECO:0000313" key="1">
    <source>
        <dbReference type="EnsemblProtists" id="PYU1_T006363"/>
    </source>
</evidence>
<reference evidence="2" key="1">
    <citation type="journal article" date="2010" name="Genome Biol.">
        <title>Genome sequence of the necrotrophic plant pathogen Pythium ultimum reveals original pathogenicity mechanisms and effector repertoire.</title>
        <authorList>
            <person name="Levesque C.A."/>
            <person name="Brouwer H."/>
            <person name="Cano L."/>
            <person name="Hamilton J.P."/>
            <person name="Holt C."/>
            <person name="Huitema E."/>
            <person name="Raffaele S."/>
            <person name="Robideau G.P."/>
            <person name="Thines M."/>
            <person name="Win J."/>
            <person name="Zerillo M.M."/>
            <person name="Beakes G.W."/>
            <person name="Boore J.L."/>
            <person name="Busam D."/>
            <person name="Dumas B."/>
            <person name="Ferriera S."/>
            <person name="Fuerstenberg S.I."/>
            <person name="Gachon C.M."/>
            <person name="Gaulin E."/>
            <person name="Govers F."/>
            <person name="Grenville-Briggs L."/>
            <person name="Horner N."/>
            <person name="Hostetler J."/>
            <person name="Jiang R.H."/>
            <person name="Johnson J."/>
            <person name="Krajaejun T."/>
            <person name="Lin H."/>
            <person name="Meijer H.J."/>
            <person name="Moore B."/>
            <person name="Morris P."/>
            <person name="Phuntmart V."/>
            <person name="Puiu D."/>
            <person name="Shetty J."/>
            <person name="Stajich J.E."/>
            <person name="Tripathy S."/>
            <person name="Wawra S."/>
            <person name="van West P."/>
            <person name="Whitty B.R."/>
            <person name="Coutinho P.M."/>
            <person name="Henrissat B."/>
            <person name="Martin F."/>
            <person name="Thomas P.D."/>
            <person name="Tyler B.M."/>
            <person name="De Vries R.P."/>
            <person name="Kamoun S."/>
            <person name="Yandell M."/>
            <person name="Tisserat N."/>
            <person name="Buell C.R."/>
        </authorList>
    </citation>
    <scope>NUCLEOTIDE SEQUENCE</scope>
    <source>
        <strain evidence="2">DAOM:BR144</strain>
    </source>
</reference>
<protein>
    <recommendedName>
        <fullName evidence="3">Sfi1 spindle body domain-containing protein</fullName>
    </recommendedName>
</protein>
<evidence type="ECO:0000313" key="2">
    <source>
        <dbReference type="Proteomes" id="UP000019132"/>
    </source>
</evidence>
<dbReference type="OMA" id="RATHAIA"/>
<evidence type="ECO:0008006" key="3">
    <source>
        <dbReference type="Google" id="ProtNLM"/>
    </source>
</evidence>
<dbReference type="InParanoid" id="K3WN21"/>
<dbReference type="EMBL" id="GL376604">
    <property type="status" value="NOT_ANNOTATED_CDS"/>
    <property type="molecule type" value="Genomic_DNA"/>
</dbReference>
<accession>K3WN21</accession>